<organism evidence="2">
    <name type="scientific">Amphimedon queenslandica</name>
    <name type="common">Sponge</name>
    <dbReference type="NCBI Taxonomy" id="400682"/>
    <lineage>
        <taxon>Eukaryota</taxon>
        <taxon>Metazoa</taxon>
        <taxon>Porifera</taxon>
        <taxon>Demospongiae</taxon>
        <taxon>Heteroscleromorpha</taxon>
        <taxon>Haplosclerida</taxon>
        <taxon>Niphatidae</taxon>
        <taxon>Amphimedon</taxon>
    </lineage>
</organism>
<sequence length="101" mass="11285">MIPVELKCRLQKGDKIRVRPGEKVRVDAVILDGDSSTDESLITGDSVIGGSVKEPTHIGSDFMLSQIVGLDLLKKPRLQKYIQCLIQDYQFNDSRVKAKIE</sequence>
<dbReference type="InterPro" id="IPR059000">
    <property type="entry name" value="ATPase_P-type_domA"/>
</dbReference>
<feature type="domain" description="P-type ATPase A" evidence="1">
    <location>
        <begin position="10"/>
        <end position="47"/>
    </location>
</feature>
<dbReference type="EnsemblMetazoa" id="Aqu2.1.30820_001">
    <property type="protein sequence ID" value="Aqu2.1.30820_001"/>
    <property type="gene ID" value="Aqu2.1.30820"/>
</dbReference>
<reference evidence="2" key="1">
    <citation type="submission" date="2017-05" db="UniProtKB">
        <authorList>
            <consortium name="EnsemblMetazoa"/>
        </authorList>
    </citation>
    <scope>IDENTIFICATION</scope>
</reference>
<name>A0A1X7US52_AMPQE</name>
<dbReference type="SUPFAM" id="SSF81653">
    <property type="entry name" value="Calcium ATPase, transduction domain A"/>
    <property type="match status" value="1"/>
</dbReference>
<dbReference type="InterPro" id="IPR008250">
    <property type="entry name" value="ATPase_P-typ_transduc_dom_A_sf"/>
</dbReference>
<evidence type="ECO:0000259" key="1">
    <source>
        <dbReference type="Pfam" id="PF00122"/>
    </source>
</evidence>
<proteinExistence type="predicted"/>
<protein>
    <recommendedName>
        <fullName evidence="1">P-type ATPase A domain-containing protein</fullName>
    </recommendedName>
</protein>
<dbReference type="Pfam" id="PF00122">
    <property type="entry name" value="E1-E2_ATPase"/>
    <property type="match status" value="1"/>
</dbReference>
<evidence type="ECO:0000313" key="2">
    <source>
        <dbReference type="EnsemblMetazoa" id="Aqu2.1.30820_001"/>
    </source>
</evidence>
<dbReference type="Gene3D" id="2.70.150.10">
    <property type="entry name" value="Calcium-transporting ATPase, cytoplasmic transduction domain A"/>
    <property type="match status" value="1"/>
</dbReference>
<dbReference type="OrthoDB" id="432719at2759"/>
<dbReference type="STRING" id="400682.A0A1X7US52"/>
<accession>A0A1X7US52</accession>
<dbReference type="AlphaFoldDB" id="A0A1X7US52"/>
<dbReference type="InParanoid" id="A0A1X7US52"/>